<feature type="domain" description="JmjC" evidence="1">
    <location>
        <begin position="136"/>
        <end position="328"/>
    </location>
</feature>
<dbReference type="AlphaFoldDB" id="A0A420YAB3"/>
<dbReference type="InterPro" id="IPR003347">
    <property type="entry name" value="JmjC_dom"/>
</dbReference>
<dbReference type="PANTHER" id="PTHR12461:SF105">
    <property type="entry name" value="HYPOXIA-INDUCIBLE FACTOR 1-ALPHA INHIBITOR"/>
    <property type="match status" value="1"/>
</dbReference>
<dbReference type="Pfam" id="PF13621">
    <property type="entry name" value="Cupin_8"/>
    <property type="match status" value="1"/>
</dbReference>
<dbReference type="EMBL" id="QVQW01000026">
    <property type="protein sequence ID" value="RKU44806.1"/>
    <property type="molecule type" value="Genomic_DNA"/>
</dbReference>
<dbReference type="PANTHER" id="PTHR12461">
    <property type="entry name" value="HYPOXIA-INDUCIBLE FACTOR 1 ALPHA INHIBITOR-RELATED"/>
    <property type="match status" value="1"/>
</dbReference>
<dbReference type="InterPro" id="IPR041667">
    <property type="entry name" value="Cupin_8"/>
</dbReference>
<evidence type="ECO:0000259" key="1">
    <source>
        <dbReference type="PROSITE" id="PS51184"/>
    </source>
</evidence>
<dbReference type="STRING" id="177199.A0A420YAB3"/>
<dbReference type="PROSITE" id="PS51184">
    <property type="entry name" value="JMJC"/>
    <property type="match status" value="1"/>
</dbReference>
<comment type="caution">
    <text evidence="2">The sequence shown here is derived from an EMBL/GenBank/DDBJ whole genome shotgun (WGS) entry which is preliminary data.</text>
</comment>
<name>A0A420YAB3_9PEZI</name>
<dbReference type="OrthoDB" id="263283at2759"/>
<accession>A0A420YAB3</accession>
<organism evidence="2 3">
    <name type="scientific">Coniochaeta pulveracea</name>
    <dbReference type="NCBI Taxonomy" id="177199"/>
    <lineage>
        <taxon>Eukaryota</taxon>
        <taxon>Fungi</taxon>
        <taxon>Dikarya</taxon>
        <taxon>Ascomycota</taxon>
        <taxon>Pezizomycotina</taxon>
        <taxon>Sordariomycetes</taxon>
        <taxon>Sordariomycetidae</taxon>
        <taxon>Coniochaetales</taxon>
        <taxon>Coniochaetaceae</taxon>
        <taxon>Coniochaeta</taxon>
    </lineage>
</organism>
<protein>
    <recommendedName>
        <fullName evidence="1">JmjC domain-containing protein</fullName>
    </recommendedName>
</protein>
<dbReference type="Gene3D" id="2.60.120.650">
    <property type="entry name" value="Cupin"/>
    <property type="match status" value="1"/>
</dbReference>
<sequence length="328" mass="36832">MRRAGVGAGRLSARLASRYWNKRKAFCGLHQIRSVVSVPEICQPVHSVSREEFRKLAFDTCKPLVMRGDTPPGTISKWFQFDAQGRACATPYLSQFGRTSLVQYELLRDSPESVGGLEAFRSWLEAKDRELAAYIEQSEESLLHIHAPLALFLNALEYNSSSPKPVTQIYIAQVPLSELPAMLQGDLPAPEVVKSAGRGDIYNSSIWLGLEPTYTSWHRDPNPNLFSQLHSSKKVRMLPPNAGQAIFRQVQARLGRSGNAHIRGYEMMYGEEREALQEAIWSSSAPGEIQETRLDAGDSLFIPKGWWHSIKSVAGDGRLNCSVNWWFR</sequence>
<dbReference type="Proteomes" id="UP000275385">
    <property type="component" value="Unassembled WGS sequence"/>
</dbReference>
<evidence type="ECO:0000313" key="2">
    <source>
        <dbReference type="EMBL" id="RKU44806.1"/>
    </source>
</evidence>
<gene>
    <name evidence="2" type="ORF">DL546_000507</name>
</gene>
<evidence type="ECO:0000313" key="3">
    <source>
        <dbReference type="Proteomes" id="UP000275385"/>
    </source>
</evidence>
<dbReference type="SUPFAM" id="SSF51197">
    <property type="entry name" value="Clavaminate synthase-like"/>
    <property type="match status" value="1"/>
</dbReference>
<keyword evidence="3" id="KW-1185">Reference proteome</keyword>
<proteinExistence type="predicted"/>
<reference evidence="2 3" key="1">
    <citation type="submission" date="2018-08" db="EMBL/GenBank/DDBJ databases">
        <title>Draft genome of the lignicolous fungus Coniochaeta pulveracea.</title>
        <authorList>
            <person name="Borstlap C.J."/>
            <person name="De Witt R.N."/>
            <person name="Botha A."/>
            <person name="Volschenk H."/>
        </authorList>
    </citation>
    <scope>NUCLEOTIDE SEQUENCE [LARGE SCALE GENOMIC DNA]</scope>
    <source>
        <strain evidence="2 3">CAB683</strain>
    </source>
</reference>